<organism evidence="2 3">
    <name type="scientific">Limnoraphis robusta CCNP1315</name>
    <dbReference type="NCBI Taxonomy" id="3110306"/>
    <lineage>
        <taxon>Bacteria</taxon>
        <taxon>Bacillati</taxon>
        <taxon>Cyanobacteriota</taxon>
        <taxon>Cyanophyceae</taxon>
        <taxon>Oscillatoriophycideae</taxon>
        <taxon>Oscillatoriales</taxon>
        <taxon>Sirenicapillariaceae</taxon>
        <taxon>Limnoraphis</taxon>
    </lineage>
</organism>
<name>A0ABU5U2V7_9CYAN</name>
<evidence type="ECO:0000256" key="1">
    <source>
        <dbReference type="SAM" id="MobiDB-lite"/>
    </source>
</evidence>
<dbReference type="RefSeq" id="WP_281062766.1">
    <property type="nucleotide sequence ID" value="NZ_JAYGHT010000133.1"/>
</dbReference>
<evidence type="ECO:0000313" key="2">
    <source>
        <dbReference type="EMBL" id="MEA5521489.1"/>
    </source>
</evidence>
<accession>A0ABU5U2V7</accession>
<dbReference type="EMBL" id="JAYGHT010000133">
    <property type="protein sequence ID" value="MEA5521489.1"/>
    <property type="molecule type" value="Genomic_DNA"/>
</dbReference>
<reference evidence="2 3" key="1">
    <citation type="submission" date="2023-12" db="EMBL/GenBank/DDBJ databases">
        <title>Baltic Sea Cyanobacteria.</title>
        <authorList>
            <person name="Delbaje E."/>
            <person name="Fewer D.P."/>
            <person name="Shishido T.K."/>
        </authorList>
    </citation>
    <scope>NUCLEOTIDE SEQUENCE [LARGE SCALE GENOMIC DNA]</scope>
    <source>
        <strain evidence="2 3">CCNP 1315</strain>
    </source>
</reference>
<proteinExistence type="predicted"/>
<sequence>MRLYITPDLVCIRPHMQDNTRQQDVVKRSQSNSAIISVIP</sequence>
<comment type="caution">
    <text evidence="2">The sequence shown here is derived from an EMBL/GenBank/DDBJ whole genome shotgun (WGS) entry which is preliminary data.</text>
</comment>
<protein>
    <submittedName>
        <fullName evidence="2">Uncharacterized protein</fullName>
    </submittedName>
</protein>
<gene>
    <name evidence="2" type="ORF">VB854_21350</name>
</gene>
<dbReference type="Proteomes" id="UP001301728">
    <property type="component" value="Unassembled WGS sequence"/>
</dbReference>
<evidence type="ECO:0000313" key="3">
    <source>
        <dbReference type="Proteomes" id="UP001301728"/>
    </source>
</evidence>
<feature type="region of interest" description="Disordered" evidence="1">
    <location>
        <begin position="21"/>
        <end position="40"/>
    </location>
</feature>
<keyword evidence="3" id="KW-1185">Reference proteome</keyword>